<name>A0ABV5ZX34_9PSEU</name>
<evidence type="ECO:0000313" key="2">
    <source>
        <dbReference type="EMBL" id="MFB9904229.1"/>
    </source>
</evidence>
<keyword evidence="1" id="KW-0732">Signal</keyword>
<feature type="signal peptide" evidence="1">
    <location>
        <begin position="1"/>
        <end position="26"/>
    </location>
</feature>
<accession>A0ABV5ZX34</accession>
<dbReference type="InterPro" id="IPR045935">
    <property type="entry name" value="DUF6355"/>
</dbReference>
<organism evidence="2 3">
    <name type="scientific">Allokutzneria oryzae</name>
    <dbReference type="NCBI Taxonomy" id="1378989"/>
    <lineage>
        <taxon>Bacteria</taxon>
        <taxon>Bacillati</taxon>
        <taxon>Actinomycetota</taxon>
        <taxon>Actinomycetes</taxon>
        <taxon>Pseudonocardiales</taxon>
        <taxon>Pseudonocardiaceae</taxon>
        <taxon>Allokutzneria</taxon>
    </lineage>
</organism>
<comment type="caution">
    <text evidence="2">The sequence shown here is derived from an EMBL/GenBank/DDBJ whole genome shotgun (WGS) entry which is preliminary data.</text>
</comment>
<reference evidence="2 3" key="1">
    <citation type="submission" date="2024-09" db="EMBL/GenBank/DDBJ databases">
        <authorList>
            <person name="Sun Q."/>
            <person name="Mori K."/>
        </authorList>
    </citation>
    <scope>NUCLEOTIDE SEQUENCE [LARGE SCALE GENOMIC DNA]</scope>
    <source>
        <strain evidence="2 3">TBRC 7907</strain>
    </source>
</reference>
<dbReference type="EMBL" id="JBHLZU010000008">
    <property type="protein sequence ID" value="MFB9904229.1"/>
    <property type="molecule type" value="Genomic_DNA"/>
</dbReference>
<feature type="chain" id="PRO_5047262974" evidence="1">
    <location>
        <begin position="27"/>
        <end position="95"/>
    </location>
</feature>
<proteinExistence type="predicted"/>
<dbReference type="RefSeq" id="WP_377851423.1">
    <property type="nucleotide sequence ID" value="NZ_JBHLZU010000008.1"/>
</dbReference>
<sequence length="95" mass="10113">MSRLTTVLAIGALTFGSALTSIPANASPAPQECGGYKKGNEVRYRHCTSEGTSVKVRARFLVTGVHIQCVGPNEDVYFGDVGFVIEMPAYTGQLC</sequence>
<evidence type="ECO:0000313" key="3">
    <source>
        <dbReference type="Proteomes" id="UP001589693"/>
    </source>
</evidence>
<evidence type="ECO:0000256" key="1">
    <source>
        <dbReference type="SAM" id="SignalP"/>
    </source>
</evidence>
<keyword evidence="3" id="KW-1185">Reference proteome</keyword>
<dbReference type="Proteomes" id="UP001589693">
    <property type="component" value="Unassembled WGS sequence"/>
</dbReference>
<gene>
    <name evidence="2" type="ORF">ACFFQA_09785</name>
</gene>
<protein>
    <submittedName>
        <fullName evidence="2">DUF6355 family natural product biosynthesis protein</fullName>
    </submittedName>
</protein>
<dbReference type="Pfam" id="PF19882">
    <property type="entry name" value="DUF6355"/>
    <property type="match status" value="1"/>
</dbReference>